<dbReference type="Proteomes" id="UP000198680">
    <property type="component" value="Unassembled WGS sequence"/>
</dbReference>
<keyword evidence="4" id="KW-0560">Oxidoreductase</keyword>
<evidence type="ECO:0000256" key="4">
    <source>
        <dbReference type="ARBA" id="ARBA00023002"/>
    </source>
</evidence>
<dbReference type="RefSeq" id="WP_091222919.1">
    <property type="nucleotide sequence ID" value="NZ_FNHE01000012.1"/>
</dbReference>
<evidence type="ECO:0000256" key="3">
    <source>
        <dbReference type="ARBA" id="ARBA00022827"/>
    </source>
</evidence>
<dbReference type="Pfam" id="PF07992">
    <property type="entry name" value="Pyr_redox_2"/>
    <property type="match status" value="1"/>
</dbReference>
<dbReference type="GO" id="GO:0005737">
    <property type="term" value="C:cytoplasm"/>
    <property type="evidence" value="ECO:0007669"/>
    <property type="project" value="TreeGrafter"/>
</dbReference>
<evidence type="ECO:0000313" key="8">
    <source>
        <dbReference type="Proteomes" id="UP000198680"/>
    </source>
</evidence>
<dbReference type="InterPro" id="IPR050446">
    <property type="entry name" value="FAD-oxidoreductase/Apoptosis"/>
</dbReference>
<feature type="domain" description="Reductase C-terminal" evidence="6">
    <location>
        <begin position="319"/>
        <end position="385"/>
    </location>
</feature>
<keyword evidence="3" id="KW-0274">FAD</keyword>
<name>A0A1G9YZF7_9ACTN</name>
<evidence type="ECO:0000259" key="6">
    <source>
        <dbReference type="Pfam" id="PF14759"/>
    </source>
</evidence>
<dbReference type="InterPro" id="IPR036188">
    <property type="entry name" value="FAD/NAD-bd_sf"/>
</dbReference>
<evidence type="ECO:0000256" key="1">
    <source>
        <dbReference type="ARBA" id="ARBA00001974"/>
    </source>
</evidence>
<dbReference type="STRING" id="1137991.SAMN05660642_04161"/>
<evidence type="ECO:0000259" key="5">
    <source>
        <dbReference type="Pfam" id="PF07992"/>
    </source>
</evidence>
<dbReference type="AlphaFoldDB" id="A0A1G9YZF7"/>
<dbReference type="PANTHER" id="PTHR43557">
    <property type="entry name" value="APOPTOSIS-INDUCING FACTOR 1"/>
    <property type="match status" value="1"/>
</dbReference>
<accession>A0A1G9YZF7</accession>
<dbReference type="SUPFAM" id="SSF51905">
    <property type="entry name" value="FAD/NAD(P)-binding domain"/>
    <property type="match status" value="2"/>
</dbReference>
<keyword evidence="2" id="KW-0285">Flavoprotein</keyword>
<sequence>MTATVAVVGASLAGLSAARALRARSYDGRVVVIGDEAHAPYDRPPLSKEFLAGTYTREDLALGTAADEALDLDWRLGTTAVGLDRGRRAVRLADGSEVRADGVVLATGARARRLPGTEGLAGVHVLRSLDDAVALRADLLAGGHLVVIGAGFIGAEVASTARGLGLDVTVVETQPVPLAGPLGARMGAVCAEVHADHGTRLLSGTGVARLVGTGRVEAVELADGRRLPADVVVVGIGAVPNVEWLADSGVTLQGGVLTDARCATDVPGVVAVGDCASSWSPEAGRAVRVEHWTHALEQPTTAVATLLGTDPGTRPAVPYFWSEQYGHRIQFAGTRGDGDDVRVVEGSCADRSFLAVYERDGRPVAVLGVDQPRLFTRWRRQLRSAEPALP</sequence>
<dbReference type="SUPFAM" id="SSF55424">
    <property type="entry name" value="FAD/NAD-linked reductases, dimerisation (C-terminal) domain"/>
    <property type="match status" value="1"/>
</dbReference>
<keyword evidence="8" id="KW-1185">Reference proteome</keyword>
<dbReference type="Gene3D" id="3.30.390.30">
    <property type="match status" value="1"/>
</dbReference>
<dbReference type="EMBL" id="FNHE01000012">
    <property type="protein sequence ID" value="SDN13736.1"/>
    <property type="molecule type" value="Genomic_DNA"/>
</dbReference>
<dbReference type="Pfam" id="PF14759">
    <property type="entry name" value="Reductase_C"/>
    <property type="match status" value="1"/>
</dbReference>
<organism evidence="7 8">
    <name type="scientific">Geodermatophilus siccatus</name>
    <dbReference type="NCBI Taxonomy" id="1137991"/>
    <lineage>
        <taxon>Bacteria</taxon>
        <taxon>Bacillati</taxon>
        <taxon>Actinomycetota</taxon>
        <taxon>Actinomycetes</taxon>
        <taxon>Geodermatophilales</taxon>
        <taxon>Geodermatophilaceae</taxon>
        <taxon>Geodermatophilus</taxon>
    </lineage>
</organism>
<dbReference type="PRINTS" id="PR00411">
    <property type="entry name" value="PNDRDTASEI"/>
</dbReference>
<dbReference type="GO" id="GO:0016651">
    <property type="term" value="F:oxidoreductase activity, acting on NAD(P)H"/>
    <property type="evidence" value="ECO:0007669"/>
    <property type="project" value="TreeGrafter"/>
</dbReference>
<protein>
    <submittedName>
        <fullName evidence="7">Reductase C-terminal</fullName>
    </submittedName>
</protein>
<dbReference type="InterPro" id="IPR023753">
    <property type="entry name" value="FAD/NAD-binding_dom"/>
</dbReference>
<evidence type="ECO:0000313" key="7">
    <source>
        <dbReference type="EMBL" id="SDN13736.1"/>
    </source>
</evidence>
<comment type="cofactor">
    <cofactor evidence="1">
        <name>FAD</name>
        <dbReference type="ChEBI" id="CHEBI:57692"/>
    </cofactor>
</comment>
<dbReference type="PANTHER" id="PTHR43557:SF2">
    <property type="entry name" value="RIESKE DOMAIN-CONTAINING PROTEIN-RELATED"/>
    <property type="match status" value="1"/>
</dbReference>
<dbReference type="InterPro" id="IPR016156">
    <property type="entry name" value="FAD/NAD-linked_Rdtase_dimer_sf"/>
</dbReference>
<dbReference type="Gene3D" id="3.50.50.60">
    <property type="entry name" value="FAD/NAD(P)-binding domain"/>
    <property type="match status" value="2"/>
</dbReference>
<dbReference type="OrthoDB" id="1145at2"/>
<dbReference type="InterPro" id="IPR028202">
    <property type="entry name" value="Reductase_C"/>
</dbReference>
<reference evidence="8" key="1">
    <citation type="submission" date="2016-10" db="EMBL/GenBank/DDBJ databases">
        <authorList>
            <person name="Varghese N."/>
            <person name="Submissions S."/>
        </authorList>
    </citation>
    <scope>NUCLEOTIDE SEQUENCE [LARGE SCALE GENOMIC DNA]</scope>
    <source>
        <strain evidence="8">DSM 45419</strain>
    </source>
</reference>
<dbReference type="PRINTS" id="PR00368">
    <property type="entry name" value="FADPNR"/>
</dbReference>
<evidence type="ECO:0000256" key="2">
    <source>
        <dbReference type="ARBA" id="ARBA00022630"/>
    </source>
</evidence>
<feature type="domain" description="FAD/NAD(P)-binding" evidence="5">
    <location>
        <begin position="4"/>
        <end position="298"/>
    </location>
</feature>
<gene>
    <name evidence="7" type="ORF">SAMN05660642_04161</name>
</gene>
<proteinExistence type="predicted"/>